<dbReference type="EMBL" id="HBHY01015214">
    <property type="protein sequence ID" value="CAE0144304.1"/>
    <property type="molecule type" value="Transcribed_RNA"/>
</dbReference>
<reference evidence="2" key="1">
    <citation type="submission" date="2021-01" db="EMBL/GenBank/DDBJ databases">
        <authorList>
            <person name="Corre E."/>
            <person name="Pelletier E."/>
            <person name="Niang G."/>
            <person name="Scheremetjew M."/>
            <person name="Finn R."/>
            <person name="Kale V."/>
            <person name="Holt S."/>
            <person name="Cochrane G."/>
            <person name="Meng A."/>
            <person name="Brown T."/>
            <person name="Cohen L."/>
        </authorList>
    </citation>
    <scope>NUCLEOTIDE SEQUENCE</scope>
    <source>
        <strain evidence="2">RCC927</strain>
    </source>
</reference>
<evidence type="ECO:0000259" key="1">
    <source>
        <dbReference type="Pfam" id="PF00171"/>
    </source>
</evidence>
<evidence type="ECO:0000313" key="2">
    <source>
        <dbReference type="EMBL" id="CAE0144304.1"/>
    </source>
</evidence>
<dbReference type="InterPro" id="IPR015590">
    <property type="entry name" value="Aldehyde_DH_dom"/>
</dbReference>
<organism evidence="2">
    <name type="scientific">Prasinoderma singulare</name>
    <dbReference type="NCBI Taxonomy" id="676789"/>
    <lineage>
        <taxon>Eukaryota</taxon>
        <taxon>Viridiplantae</taxon>
        <taxon>Prasinodermophyta</taxon>
        <taxon>Prasinodermophyceae</taxon>
        <taxon>Prasinodermales</taxon>
        <taxon>Prasinodermaceae</taxon>
        <taxon>Prasinoderma</taxon>
    </lineage>
</organism>
<dbReference type="GO" id="GO:0016620">
    <property type="term" value="F:oxidoreductase activity, acting on the aldehyde or oxo group of donors, NAD or NADP as acceptor"/>
    <property type="evidence" value="ECO:0007669"/>
    <property type="project" value="InterPro"/>
</dbReference>
<dbReference type="Gene3D" id="3.40.309.10">
    <property type="entry name" value="Aldehyde Dehydrogenase, Chain A, domain 2"/>
    <property type="match status" value="1"/>
</dbReference>
<dbReference type="InterPro" id="IPR016161">
    <property type="entry name" value="Ald_DH/histidinol_DH"/>
</dbReference>
<accession>A0A7S3BUS9</accession>
<dbReference type="InterPro" id="IPR016163">
    <property type="entry name" value="Ald_DH_C"/>
</dbReference>
<dbReference type="AlphaFoldDB" id="A0A7S3BUS9"/>
<dbReference type="Gene3D" id="3.40.605.10">
    <property type="entry name" value="Aldehyde Dehydrogenase, Chain A, domain 1"/>
    <property type="match status" value="1"/>
</dbReference>
<gene>
    <name evidence="2" type="ORF">PSIN1315_LOCUS9797</name>
</gene>
<sequence length="618" mass="66386">MSLGGLMAATTPPFLKAAAFLAAPFKKAARAPTRWPRLGDARASEPPTPLEEVDAIVKRVAGKSAQWARVPCEERARMLRDMLPLIINELDAGGGAALSAEHKGSYGPDCAEEGFISACVIMAVREYAECMEAGGRPKPLSVSTRADGQQVVHVGPIGAVENMTFPGYRFEQWLLPNAAKPPTQGRVYRAADEGRPVDGGLAVVLGAGNQWVISMLDALHVLLAENRVAVVKMNPVNEHMGPACRRMLAPFVEGGFVEFVYGGIEQGVHLTKHAQAASVHLTGSVGTYDAIVWGGSGKKANAEKPITDKAVTAELGCVTPWVIAPGNWSDAAIEYHARNAVALMVNNASHNCNATKVLITSATWEKREQFLDTVRRLLAEARPRIAYYPGAEANYKKYMAAYPDAEVLGAHAPDAPGLVVPWTFKSGVSADDVDAGKNDLCCTFEPWCGVLSEVVVPEDPAAGSDRDAQTKSFLNRAVALANERCFGNLSCSLIVPPSTQRRCPAEFDAAVAGLKYGSVVVNGPSSLAFAISRTCWAAFPGNDTRDIQSGCGHVHNTMLFDEPEKGVVHCPWMEGKVPFWDHDPPNAKNLWQPTLHLLAYKQLFSGQGMAAIRRVILN</sequence>
<protein>
    <recommendedName>
        <fullName evidence="1">Aldehyde dehydrogenase domain-containing protein</fullName>
    </recommendedName>
</protein>
<dbReference type="Pfam" id="PF00171">
    <property type="entry name" value="Aldedh"/>
    <property type="match status" value="1"/>
</dbReference>
<proteinExistence type="predicted"/>
<dbReference type="SUPFAM" id="SSF53720">
    <property type="entry name" value="ALDH-like"/>
    <property type="match status" value="1"/>
</dbReference>
<dbReference type="InterPro" id="IPR016162">
    <property type="entry name" value="Ald_DH_N"/>
</dbReference>
<feature type="domain" description="Aldehyde dehydrogenase" evidence="1">
    <location>
        <begin position="221"/>
        <end position="363"/>
    </location>
</feature>
<name>A0A7S3BUS9_9VIRI</name>